<evidence type="ECO:0000313" key="3">
    <source>
        <dbReference type="EMBL" id="KAG3211339.1"/>
    </source>
</evidence>
<proteinExistence type="predicted"/>
<dbReference type="EMBL" id="RCMI01000158">
    <property type="protein sequence ID" value="KAG2929369.1"/>
    <property type="molecule type" value="Genomic_DNA"/>
</dbReference>
<reference evidence="1" key="1">
    <citation type="submission" date="2018-10" db="EMBL/GenBank/DDBJ databases">
        <title>Effector identification in a new, highly contiguous assembly of the strawberry crown rot pathogen Phytophthora cactorum.</title>
        <authorList>
            <person name="Armitage A.D."/>
            <person name="Nellist C.F."/>
            <person name="Bates H."/>
            <person name="Vickerstaff R.J."/>
            <person name="Harrison R.J."/>
        </authorList>
    </citation>
    <scope>NUCLEOTIDE SEQUENCE</scope>
    <source>
        <strain evidence="1">4032</strain>
        <strain evidence="2">4040</strain>
        <strain evidence="3">P421</strain>
    </source>
</reference>
<evidence type="ECO:0000313" key="1">
    <source>
        <dbReference type="EMBL" id="KAG2929369.1"/>
    </source>
</evidence>
<accession>A0A8T1CQV1</accession>
<dbReference type="Proteomes" id="UP000774804">
    <property type="component" value="Unassembled WGS sequence"/>
</dbReference>
<dbReference type="EMBL" id="RCMV01000967">
    <property type="protein sequence ID" value="KAG3211339.1"/>
    <property type="molecule type" value="Genomic_DNA"/>
</dbReference>
<comment type="caution">
    <text evidence="1">The sequence shown here is derived from an EMBL/GenBank/DDBJ whole genome shotgun (WGS) entry which is preliminary data.</text>
</comment>
<dbReference type="AlphaFoldDB" id="A0A8T1CQV1"/>
<evidence type="ECO:0000313" key="4">
    <source>
        <dbReference type="Proteomes" id="UP000774804"/>
    </source>
</evidence>
<dbReference type="EMBL" id="RCMK01000155">
    <property type="protein sequence ID" value="KAG2946532.1"/>
    <property type="molecule type" value="Genomic_DNA"/>
</dbReference>
<dbReference type="Proteomes" id="UP000736787">
    <property type="component" value="Unassembled WGS sequence"/>
</dbReference>
<dbReference type="Proteomes" id="UP000760860">
    <property type="component" value="Unassembled WGS sequence"/>
</dbReference>
<protein>
    <submittedName>
        <fullName evidence="1">Uncharacterized protein</fullName>
    </submittedName>
</protein>
<evidence type="ECO:0000313" key="2">
    <source>
        <dbReference type="EMBL" id="KAG2946532.1"/>
    </source>
</evidence>
<name>A0A8T1CQV1_9STRA</name>
<gene>
    <name evidence="1" type="ORF">PC115_g6864</name>
    <name evidence="2" type="ORF">PC117_g7547</name>
    <name evidence="3" type="ORF">PC129_g17684</name>
</gene>
<organism evidence="1 4">
    <name type="scientific">Phytophthora cactorum</name>
    <dbReference type="NCBI Taxonomy" id="29920"/>
    <lineage>
        <taxon>Eukaryota</taxon>
        <taxon>Sar</taxon>
        <taxon>Stramenopiles</taxon>
        <taxon>Oomycota</taxon>
        <taxon>Peronosporomycetes</taxon>
        <taxon>Peronosporales</taxon>
        <taxon>Peronosporaceae</taxon>
        <taxon>Phytophthora</taxon>
    </lineage>
</organism>
<sequence>MVQTQALQHWGRLATAKSSMEQRELPANLEAVGVSS</sequence>